<dbReference type="EMBL" id="JAWDGP010007000">
    <property type="protein sequence ID" value="KAK3731484.1"/>
    <property type="molecule type" value="Genomic_DNA"/>
</dbReference>
<evidence type="ECO:0000256" key="1">
    <source>
        <dbReference type="SAM" id="Phobius"/>
    </source>
</evidence>
<keyword evidence="1" id="KW-0812">Transmembrane</keyword>
<evidence type="ECO:0000313" key="3">
    <source>
        <dbReference type="Proteomes" id="UP001283361"/>
    </source>
</evidence>
<gene>
    <name evidence="2" type="ORF">RRG08_017938</name>
</gene>
<dbReference type="AlphaFoldDB" id="A0AAE0Y468"/>
<proteinExistence type="predicted"/>
<name>A0AAE0Y468_9GAST</name>
<dbReference type="Proteomes" id="UP001283361">
    <property type="component" value="Unassembled WGS sequence"/>
</dbReference>
<keyword evidence="1" id="KW-0472">Membrane</keyword>
<protein>
    <submittedName>
        <fullName evidence="2">Uncharacterized protein</fullName>
    </submittedName>
</protein>
<reference evidence="2" key="1">
    <citation type="journal article" date="2023" name="G3 (Bethesda)">
        <title>A reference genome for the long-term kleptoplast-retaining sea slug Elysia crispata morphotype clarki.</title>
        <authorList>
            <person name="Eastman K.E."/>
            <person name="Pendleton A.L."/>
            <person name="Shaikh M.A."/>
            <person name="Suttiyut T."/>
            <person name="Ogas R."/>
            <person name="Tomko P."/>
            <person name="Gavelis G."/>
            <person name="Widhalm J.R."/>
            <person name="Wisecaver J.H."/>
        </authorList>
    </citation>
    <scope>NUCLEOTIDE SEQUENCE</scope>
    <source>
        <strain evidence="2">ECLA1</strain>
    </source>
</reference>
<feature type="transmembrane region" description="Helical" evidence="1">
    <location>
        <begin position="132"/>
        <end position="156"/>
    </location>
</feature>
<keyword evidence="1" id="KW-1133">Transmembrane helix</keyword>
<evidence type="ECO:0000313" key="2">
    <source>
        <dbReference type="EMBL" id="KAK3731484.1"/>
    </source>
</evidence>
<organism evidence="2 3">
    <name type="scientific">Elysia crispata</name>
    <name type="common">lettuce slug</name>
    <dbReference type="NCBI Taxonomy" id="231223"/>
    <lineage>
        <taxon>Eukaryota</taxon>
        <taxon>Metazoa</taxon>
        <taxon>Spiralia</taxon>
        <taxon>Lophotrochozoa</taxon>
        <taxon>Mollusca</taxon>
        <taxon>Gastropoda</taxon>
        <taxon>Heterobranchia</taxon>
        <taxon>Euthyneura</taxon>
        <taxon>Panpulmonata</taxon>
        <taxon>Sacoglossa</taxon>
        <taxon>Placobranchoidea</taxon>
        <taxon>Plakobranchidae</taxon>
        <taxon>Elysia</taxon>
    </lineage>
</organism>
<sequence>MIVFGLMAMNWIEILEVKIRSPSKNRVTSTLRLVTCAMFWLSQGRGFPATEQGFIKVLRRYRDKLCSGIFWACSGDLLIRTEGAVDRKEGLKKSSYGSEDASRGMCSPEPEVFKDTSFIVVSHLCPALTSGFVPLFLILFFYFSGCVPLFLIFVLLLPSGFVPLFLIFVLLLSSGFVPLFLIFVLLLPSGFVPLFLIFVLLLPSGFVPLFLILVLLLPSGFVPLFLILFLLSGFVPLFLILALISSHFI</sequence>
<feature type="transmembrane region" description="Helical" evidence="1">
    <location>
        <begin position="194"/>
        <end position="217"/>
    </location>
</feature>
<feature type="transmembrane region" description="Helical" evidence="1">
    <location>
        <begin position="162"/>
        <end position="187"/>
    </location>
</feature>
<feature type="transmembrane region" description="Helical" evidence="1">
    <location>
        <begin position="223"/>
        <end position="244"/>
    </location>
</feature>
<accession>A0AAE0Y468</accession>
<comment type="caution">
    <text evidence="2">The sequence shown here is derived from an EMBL/GenBank/DDBJ whole genome shotgun (WGS) entry which is preliminary data.</text>
</comment>
<keyword evidence="3" id="KW-1185">Reference proteome</keyword>